<keyword evidence="2" id="KW-0012">Acyltransferase</keyword>
<dbReference type="EMBL" id="SLZR01000022">
    <property type="protein sequence ID" value="TCS36771.1"/>
    <property type="molecule type" value="Genomic_DNA"/>
</dbReference>
<evidence type="ECO:0000313" key="4">
    <source>
        <dbReference type="EMBL" id="TCS36771.1"/>
    </source>
</evidence>
<evidence type="ECO:0000313" key="5">
    <source>
        <dbReference type="Proteomes" id="UP000295793"/>
    </source>
</evidence>
<dbReference type="OrthoDB" id="9797826at2"/>
<keyword evidence="4" id="KW-0687">Ribonucleoprotein</keyword>
<evidence type="ECO:0000256" key="2">
    <source>
        <dbReference type="ARBA" id="ARBA00023315"/>
    </source>
</evidence>
<dbReference type="SUPFAM" id="SSF55729">
    <property type="entry name" value="Acyl-CoA N-acyltransferases (Nat)"/>
    <property type="match status" value="1"/>
</dbReference>
<organism evidence="4 5">
    <name type="scientific">Reinekea marinisedimentorum</name>
    <dbReference type="NCBI Taxonomy" id="230495"/>
    <lineage>
        <taxon>Bacteria</taxon>
        <taxon>Pseudomonadati</taxon>
        <taxon>Pseudomonadota</taxon>
        <taxon>Gammaproteobacteria</taxon>
        <taxon>Oceanospirillales</taxon>
        <taxon>Saccharospirillaceae</taxon>
        <taxon>Reinekea</taxon>
    </lineage>
</organism>
<dbReference type="RefSeq" id="WP_132703687.1">
    <property type="nucleotide sequence ID" value="NZ_SLZR01000022.1"/>
</dbReference>
<dbReference type="GO" id="GO:0005840">
    <property type="term" value="C:ribosome"/>
    <property type="evidence" value="ECO:0007669"/>
    <property type="project" value="UniProtKB-KW"/>
</dbReference>
<evidence type="ECO:0000256" key="1">
    <source>
        <dbReference type="ARBA" id="ARBA00022679"/>
    </source>
</evidence>
<reference evidence="4 5" key="1">
    <citation type="submission" date="2019-03" db="EMBL/GenBank/DDBJ databases">
        <title>Genomic Encyclopedia of Archaeal and Bacterial Type Strains, Phase II (KMG-II): from individual species to whole genera.</title>
        <authorList>
            <person name="Goeker M."/>
        </authorList>
    </citation>
    <scope>NUCLEOTIDE SEQUENCE [LARGE SCALE GENOMIC DNA]</scope>
    <source>
        <strain evidence="4 5">DSM 15388</strain>
    </source>
</reference>
<dbReference type="Gene3D" id="3.40.630.30">
    <property type="match status" value="1"/>
</dbReference>
<accession>A0A4R3HWY0</accession>
<dbReference type="InterPro" id="IPR016181">
    <property type="entry name" value="Acyl_CoA_acyltransferase"/>
</dbReference>
<feature type="domain" description="N-acetyltransferase" evidence="3">
    <location>
        <begin position="3"/>
        <end position="140"/>
    </location>
</feature>
<dbReference type="InterPro" id="IPR050832">
    <property type="entry name" value="Bact_Acetyltransf"/>
</dbReference>
<keyword evidence="1" id="KW-0808">Transferase</keyword>
<dbReference type="PANTHER" id="PTHR43877">
    <property type="entry name" value="AMINOALKYLPHOSPHONATE N-ACETYLTRANSFERASE-RELATED-RELATED"/>
    <property type="match status" value="1"/>
</dbReference>
<comment type="caution">
    <text evidence="4">The sequence shown here is derived from an EMBL/GenBank/DDBJ whole genome shotgun (WGS) entry which is preliminary data.</text>
</comment>
<proteinExistence type="predicted"/>
<dbReference type="GO" id="GO:0016747">
    <property type="term" value="F:acyltransferase activity, transferring groups other than amino-acyl groups"/>
    <property type="evidence" value="ECO:0007669"/>
    <property type="project" value="InterPro"/>
</dbReference>
<keyword evidence="4" id="KW-0689">Ribosomal protein</keyword>
<keyword evidence="5" id="KW-1185">Reference proteome</keyword>
<dbReference type="InterPro" id="IPR000182">
    <property type="entry name" value="GNAT_dom"/>
</dbReference>
<dbReference type="Proteomes" id="UP000295793">
    <property type="component" value="Unassembled WGS sequence"/>
</dbReference>
<dbReference type="AlphaFoldDB" id="A0A4R3HWY0"/>
<dbReference type="CDD" id="cd04301">
    <property type="entry name" value="NAT_SF"/>
    <property type="match status" value="1"/>
</dbReference>
<dbReference type="PROSITE" id="PS51186">
    <property type="entry name" value="GNAT"/>
    <property type="match status" value="1"/>
</dbReference>
<sequence length="140" mass="15695">MEILVRKAQAKDAFRLAELNFLFNEVKVSVKSLIESLETNKSEHVFVALIDEELVGFATIDIHYSFCYEFPNAEITELYIIESGRGKGAATKLVNEVINFSKSLGADEIHLRANSSNLAANKFYNHIGLKLGNTNTYYSV</sequence>
<protein>
    <submittedName>
        <fullName evidence="4">Ribosomal protein S18 acetylase RimI-like enzyme</fullName>
    </submittedName>
</protein>
<gene>
    <name evidence="4" type="ORF">BCF53_12245</name>
</gene>
<dbReference type="Pfam" id="PF00583">
    <property type="entry name" value="Acetyltransf_1"/>
    <property type="match status" value="1"/>
</dbReference>
<name>A0A4R3HWY0_9GAMM</name>
<evidence type="ECO:0000259" key="3">
    <source>
        <dbReference type="PROSITE" id="PS51186"/>
    </source>
</evidence>